<accession>A0A9X2TBK3</accession>
<reference evidence="2" key="1">
    <citation type="submission" date="2022-08" db="EMBL/GenBank/DDBJ databases">
        <title>Genomic Encyclopedia of Type Strains, Phase V (KMG-V): Genome sequencing to study the core and pangenomes of soil and plant-associated prokaryotes.</title>
        <authorList>
            <person name="Whitman W."/>
        </authorList>
    </citation>
    <scope>NUCLEOTIDE SEQUENCE</scope>
    <source>
        <strain evidence="2">0</strain>
    </source>
</reference>
<dbReference type="SUPFAM" id="SSF48452">
    <property type="entry name" value="TPR-like"/>
    <property type="match status" value="1"/>
</dbReference>
<dbReference type="Gene3D" id="1.25.40.390">
    <property type="match status" value="1"/>
</dbReference>
<feature type="region of interest" description="Disordered" evidence="1">
    <location>
        <begin position="481"/>
        <end position="511"/>
    </location>
</feature>
<dbReference type="EMBL" id="JANUAU010000004">
    <property type="protein sequence ID" value="MCS3677518.1"/>
    <property type="molecule type" value="Genomic_DNA"/>
</dbReference>
<evidence type="ECO:0008006" key="4">
    <source>
        <dbReference type="Google" id="ProtNLM"/>
    </source>
</evidence>
<dbReference type="Proteomes" id="UP001155027">
    <property type="component" value="Unassembled WGS sequence"/>
</dbReference>
<gene>
    <name evidence="2" type="ORF">GGP71_001441</name>
</gene>
<dbReference type="Pfam" id="PF12771">
    <property type="entry name" value="SusD-like_2"/>
    <property type="match status" value="1"/>
</dbReference>
<sequence>MALTMLLGGCDSLSEYNENPNQPTSANPNNVLANAQRDLAFETYGGDETMRGSNLLAQYTTQNFYTTEESRYGSVGYGWSDFYTSLNDLRRVKELARQNQPPNAANLEAIAIITQVWAFQILTDAYGDIPFTEALQGSANRDPAYTPQEEIYPALADSLDRALGLIQTGSGPAGDLVHGGDMTRWSRFANGLKMRLGIRAADANPQFAETVIKEANGSALQSNADNAYFQFGTSSAHRNTYYENRFVDGRDDFDASERFVQALKQYSANDPRLDAFVEQTSDSAPPCEDGSGNYDGFPYGMEQSVAQGRQTSRPTCNESRPEPFFSAGPSGSGDAYAPMMYYDEVLITKAEAAARGFISGGDAAAKDFLEEAIRASISFYGSETGADISGSSAAADSYVDAVLNDYDANGYEQVIGEQRWIGFYFNNIQGWNTWRRLDFGGWLGPPTGGPAGDLQGRDLPIRTDYPQSEFNLNERNVTEAANRQFDGVANEGPGRRIWWDTEEPPSEVYQP</sequence>
<evidence type="ECO:0000256" key="1">
    <source>
        <dbReference type="SAM" id="MobiDB-lite"/>
    </source>
</evidence>
<name>A0A9X2TBK3_9BACT</name>
<dbReference type="AlphaFoldDB" id="A0A9X2TBK3"/>
<dbReference type="InterPro" id="IPR041662">
    <property type="entry name" value="SusD-like_2"/>
</dbReference>
<evidence type="ECO:0000313" key="2">
    <source>
        <dbReference type="EMBL" id="MCS3677518.1"/>
    </source>
</evidence>
<dbReference type="InterPro" id="IPR011990">
    <property type="entry name" value="TPR-like_helical_dom_sf"/>
</dbReference>
<comment type="caution">
    <text evidence="2">The sequence shown here is derived from an EMBL/GenBank/DDBJ whole genome shotgun (WGS) entry which is preliminary data.</text>
</comment>
<dbReference type="RefSeq" id="WP_259079993.1">
    <property type="nucleotide sequence ID" value="NZ_JANUAU010000004.1"/>
</dbReference>
<proteinExistence type="predicted"/>
<protein>
    <recommendedName>
        <fullName evidence="4">SusD/RagB family nutrient-binding outer membrane lipoprotein</fullName>
    </recommendedName>
</protein>
<organism evidence="2 3">
    <name type="scientific">Salinibacter ruber</name>
    <dbReference type="NCBI Taxonomy" id="146919"/>
    <lineage>
        <taxon>Bacteria</taxon>
        <taxon>Pseudomonadati</taxon>
        <taxon>Rhodothermota</taxon>
        <taxon>Rhodothermia</taxon>
        <taxon>Rhodothermales</taxon>
        <taxon>Salinibacteraceae</taxon>
        <taxon>Salinibacter</taxon>
    </lineage>
</organism>
<evidence type="ECO:0000313" key="3">
    <source>
        <dbReference type="Proteomes" id="UP001155027"/>
    </source>
</evidence>